<dbReference type="GO" id="GO:0003677">
    <property type="term" value="F:DNA binding"/>
    <property type="evidence" value="ECO:0007669"/>
    <property type="project" value="InterPro"/>
</dbReference>
<dbReference type="KEGG" id="sari:H5J25_20190"/>
<evidence type="ECO:0000256" key="7">
    <source>
        <dbReference type="SAM" id="MobiDB-lite"/>
    </source>
</evidence>
<dbReference type="PANTHER" id="PTHR33841">
    <property type="entry name" value="DNA METHYLTRANSFERASE YEEA-RELATED"/>
    <property type="match status" value="1"/>
</dbReference>
<evidence type="ECO:0000313" key="11">
    <source>
        <dbReference type="Proteomes" id="UP000595894"/>
    </source>
</evidence>
<dbReference type="AlphaFoldDB" id="A0A974NZG0"/>
<feature type="region of interest" description="Disordered" evidence="7">
    <location>
        <begin position="603"/>
        <end position="623"/>
    </location>
</feature>
<gene>
    <name evidence="10" type="ORF">H5J25_20190</name>
</gene>
<dbReference type="EMBL" id="CP061037">
    <property type="protein sequence ID" value="QQV79493.1"/>
    <property type="molecule type" value="Genomic_DNA"/>
</dbReference>
<dbReference type="PANTHER" id="PTHR33841:SF1">
    <property type="entry name" value="DNA METHYLTRANSFERASE A"/>
    <property type="match status" value="1"/>
</dbReference>
<evidence type="ECO:0000256" key="1">
    <source>
        <dbReference type="ARBA" id="ARBA00006594"/>
    </source>
</evidence>
<feature type="domain" description="DNA methylase adenine-specific" evidence="8">
    <location>
        <begin position="328"/>
        <end position="438"/>
    </location>
</feature>
<comment type="catalytic activity">
    <reaction evidence="6">
        <text>a 2'-deoxyadenosine in DNA + S-adenosyl-L-methionine = an N(6)-methyl-2'-deoxyadenosine in DNA + S-adenosyl-L-homocysteine + H(+)</text>
        <dbReference type="Rhea" id="RHEA:15197"/>
        <dbReference type="Rhea" id="RHEA-COMP:12418"/>
        <dbReference type="Rhea" id="RHEA-COMP:12419"/>
        <dbReference type="ChEBI" id="CHEBI:15378"/>
        <dbReference type="ChEBI" id="CHEBI:57856"/>
        <dbReference type="ChEBI" id="CHEBI:59789"/>
        <dbReference type="ChEBI" id="CHEBI:90615"/>
        <dbReference type="ChEBI" id="CHEBI:90616"/>
        <dbReference type="EC" id="2.1.1.72"/>
    </reaction>
</comment>
<evidence type="ECO:0000256" key="5">
    <source>
        <dbReference type="ARBA" id="ARBA00022747"/>
    </source>
</evidence>
<keyword evidence="3 10" id="KW-0489">Methyltransferase</keyword>
<dbReference type="PRINTS" id="PR00507">
    <property type="entry name" value="N12N6MTFRASE"/>
</dbReference>
<feature type="domain" description="Type ISP restriction-modification enzyme LLaBIII C-terminal specificity" evidence="9">
    <location>
        <begin position="726"/>
        <end position="1093"/>
    </location>
</feature>
<geneLocation type="plasmid" evidence="10 11">
    <name>punnamed2</name>
</geneLocation>
<dbReference type="GO" id="GO:0009007">
    <property type="term" value="F:site-specific DNA-methyltransferase (adenine-specific) activity"/>
    <property type="evidence" value="ECO:0007669"/>
    <property type="project" value="UniProtKB-EC"/>
</dbReference>
<feature type="compositionally biased region" description="Basic and acidic residues" evidence="7">
    <location>
        <begin position="603"/>
        <end position="612"/>
    </location>
</feature>
<keyword evidence="11" id="KW-1185">Reference proteome</keyword>
<evidence type="ECO:0000256" key="2">
    <source>
        <dbReference type="ARBA" id="ARBA00011900"/>
    </source>
</evidence>
<keyword evidence="10" id="KW-0614">Plasmid</keyword>
<dbReference type="InterPro" id="IPR002052">
    <property type="entry name" value="DNA_methylase_N6_adenine_CS"/>
</dbReference>
<evidence type="ECO:0000259" key="9">
    <source>
        <dbReference type="Pfam" id="PF18135"/>
    </source>
</evidence>
<dbReference type="Pfam" id="PF02384">
    <property type="entry name" value="N6_Mtase"/>
    <property type="match status" value="1"/>
</dbReference>
<dbReference type="REBASE" id="490091">
    <property type="entry name" value="SspDHS5ORF20190P"/>
</dbReference>
<dbReference type="InterPro" id="IPR041635">
    <property type="entry name" value="Type_ISP_LLaBIII_C"/>
</dbReference>
<evidence type="ECO:0000256" key="6">
    <source>
        <dbReference type="ARBA" id="ARBA00047942"/>
    </source>
</evidence>
<evidence type="ECO:0000259" key="8">
    <source>
        <dbReference type="Pfam" id="PF02384"/>
    </source>
</evidence>
<evidence type="ECO:0000256" key="3">
    <source>
        <dbReference type="ARBA" id="ARBA00022603"/>
    </source>
</evidence>
<dbReference type="GO" id="GO:0008170">
    <property type="term" value="F:N-methyltransferase activity"/>
    <property type="evidence" value="ECO:0007669"/>
    <property type="project" value="InterPro"/>
</dbReference>
<proteinExistence type="inferred from homology"/>
<dbReference type="InterPro" id="IPR003356">
    <property type="entry name" value="DNA_methylase_A-5"/>
</dbReference>
<protein>
    <recommendedName>
        <fullName evidence="2">site-specific DNA-methyltransferase (adenine-specific)</fullName>
        <ecNumber evidence="2">2.1.1.72</ecNumber>
    </recommendedName>
</protein>
<accession>A0A974NZG0</accession>
<comment type="similarity">
    <text evidence="1">Belongs to the N(4)/N(6)-methyltransferase family.</text>
</comment>
<sequence length="1137" mass="125119">MLDAYLDRMREIRATGGATNETSYYGALETLLNGVGRQLKPRVIANGQIRNQGAGHPDFGLYGQSQCRGSEPVSGSGALPERGVVEVKGLAEETWFTAGTTQVSQYWDHYGLVLVTNYRAFLLIGRDAQGQPVRLEPFSLAASETDFWDLRYAADSVLDGLGEALIDYLRRALSYMAPLTRASDLAWLLASYARDALRRVEASAGLPALQTVRSGLEQALGLRFEAAKGEHFFRSTLVQTIFYGIFSAWVQWARLQPPNTVARFDWHAAGWTLHVPMVRTLFEQVATPSRLGPLGLVEVLDWTGNALNRVDRTEFFAAFDEGQAVQYFYEPFLAHFDPALRKQLGVWYTPPEIVRYMVARVDLALREELGIAEGLASPAVHVLDPCCGTGSFLVEVLRVVEQRLRDQGEDALVAHDLSVAARNRLFGFELMPAPFVVAHWQIGMLLAQAGAPLSGDQRASIYLTNALTGWTPPTGPVEQLLLPELQPERDAAERVKQVDPILVIIGNPPYNAFAGVSPDEEEQLVDPYKAGLRSDWQIKKFNLDELYARFLRVAERRIVEGSGRGIISFISSYSYLSDPSFVVVRRHLLEGFQRIWVDSLNGDSRETGKRTPDGSPDPSVFSTPLNREGIKLGTAVGMFVRTGPATEQAEVRYRQFWGSSKREELLATLDDGDLDAGFEVTAPTPANRYNFRPLGPASAYDNWPDFLALAEAEPFSGLAEMRRGGLIDSDRDKLAERMSRYMDPTVSFETLAAEGTGPTRPAGRFDPEPARTRLLARETFQPDNIVRYALLPLDTRYAYYTSTRPIWNEPRPDLVAAARDGNSFLVSRMMAERPREGLPVLPVTALPDYHLLRPNIRAFPLRLLGVDGPQGDLLATSSVRANLSARARAWLIGLTSGDPDTDHDLGDAPWYHALATSASPAWLTENHAAILSGWPKVPLPADLTRLQASAQLGRQVAALLDTERTHTGVTIPPYDAPYGMLGRLMRVGGGALGPADLAVLGWGSGGGGAAVMPGNGDARVRPAYDAEEMEALTTAAERLEEDIDALVHRLGNPVDVHLNDTAYLKGVPSAVYEQLVGGYQVLKKWLSYRDQEVIGRPLAVAEVREAVGIVRRLSAYVLLQPALDASYVAIRAQAFDW</sequence>
<keyword evidence="5" id="KW-0680">Restriction system</keyword>
<evidence type="ECO:0000313" key="10">
    <source>
        <dbReference type="EMBL" id="QQV79493.1"/>
    </source>
</evidence>
<reference evidence="11" key="1">
    <citation type="submission" date="2020-09" db="EMBL/GenBank/DDBJ databases">
        <title>Sphingomonas sp., a new species isolated from pork steak.</title>
        <authorList>
            <person name="Heidler von Heilborn D."/>
        </authorList>
    </citation>
    <scope>NUCLEOTIDE SEQUENCE [LARGE SCALE GENOMIC DNA]</scope>
    <source>
        <plasmid evidence="11">punnamed2</plasmid>
    </source>
</reference>
<name>A0A974NZG0_9SPHN</name>
<evidence type="ECO:0000256" key="4">
    <source>
        <dbReference type="ARBA" id="ARBA00022679"/>
    </source>
</evidence>
<dbReference type="SUPFAM" id="SSF53335">
    <property type="entry name" value="S-adenosyl-L-methionine-dependent methyltransferases"/>
    <property type="match status" value="1"/>
</dbReference>
<dbReference type="InterPro" id="IPR029063">
    <property type="entry name" value="SAM-dependent_MTases_sf"/>
</dbReference>
<keyword evidence="4" id="KW-0808">Transferase</keyword>
<dbReference type="InterPro" id="IPR050953">
    <property type="entry name" value="N4_N6_ade-DNA_methylase"/>
</dbReference>
<dbReference type="EC" id="2.1.1.72" evidence="2"/>
<dbReference type="GO" id="GO:0009307">
    <property type="term" value="P:DNA restriction-modification system"/>
    <property type="evidence" value="ECO:0007669"/>
    <property type="project" value="UniProtKB-KW"/>
</dbReference>
<dbReference type="Pfam" id="PF18135">
    <property type="entry name" value="Type_ISP_C"/>
    <property type="match status" value="1"/>
</dbReference>
<dbReference type="GO" id="GO:0032259">
    <property type="term" value="P:methylation"/>
    <property type="evidence" value="ECO:0007669"/>
    <property type="project" value="UniProtKB-KW"/>
</dbReference>
<dbReference type="Gene3D" id="3.40.50.150">
    <property type="entry name" value="Vaccinia Virus protein VP39"/>
    <property type="match status" value="1"/>
</dbReference>
<dbReference type="PROSITE" id="PS00092">
    <property type="entry name" value="N6_MTASE"/>
    <property type="match status" value="1"/>
</dbReference>
<dbReference type="Proteomes" id="UP000595894">
    <property type="component" value="Plasmid punnamed2"/>
</dbReference>
<organism evidence="10 11">
    <name type="scientific">Sphingomonas aliaeris</name>
    <dbReference type="NCBI Taxonomy" id="2759526"/>
    <lineage>
        <taxon>Bacteria</taxon>
        <taxon>Pseudomonadati</taxon>
        <taxon>Pseudomonadota</taxon>
        <taxon>Alphaproteobacteria</taxon>
        <taxon>Sphingomonadales</taxon>
        <taxon>Sphingomonadaceae</taxon>
        <taxon>Sphingomonas</taxon>
    </lineage>
</organism>